<dbReference type="InterPro" id="IPR036864">
    <property type="entry name" value="Zn2-C6_fun-type_DNA-bd_sf"/>
</dbReference>
<dbReference type="InterPro" id="IPR007219">
    <property type="entry name" value="XnlR_reg_dom"/>
</dbReference>
<evidence type="ECO:0000259" key="7">
    <source>
        <dbReference type="Pfam" id="PF04082"/>
    </source>
</evidence>
<evidence type="ECO:0000256" key="2">
    <source>
        <dbReference type="ARBA" id="ARBA00023015"/>
    </source>
</evidence>
<feature type="region of interest" description="Disordered" evidence="6">
    <location>
        <begin position="592"/>
        <end position="629"/>
    </location>
</feature>
<evidence type="ECO:0000256" key="5">
    <source>
        <dbReference type="ARBA" id="ARBA00023242"/>
    </source>
</evidence>
<keyword evidence="5" id="KW-0539">Nucleus</keyword>
<keyword evidence="3" id="KW-0238">DNA-binding</keyword>
<evidence type="ECO:0000313" key="8">
    <source>
        <dbReference type="EMBL" id="RDW91650.1"/>
    </source>
</evidence>
<dbReference type="InterPro" id="IPR052073">
    <property type="entry name" value="Amide_Lactam_Regulators"/>
</dbReference>
<keyword evidence="1" id="KW-0862">Zinc</keyword>
<dbReference type="GO" id="GO:0006351">
    <property type="term" value="P:DNA-templated transcription"/>
    <property type="evidence" value="ECO:0007669"/>
    <property type="project" value="InterPro"/>
</dbReference>
<proteinExistence type="predicted"/>
<keyword evidence="2" id="KW-0805">Transcription regulation</keyword>
<accession>A0A3D8SZD9</accession>
<dbReference type="PANTHER" id="PTHR47171:SF6">
    <property type="entry name" value="SPECIFIC TRANSCRIPTION FACTOR, PUTATIVE (AFU_ORTHOLOGUE AFUA_2G06130)-RELATED"/>
    <property type="match status" value="1"/>
</dbReference>
<dbReference type="EMBL" id="PDLN01000003">
    <property type="protein sequence ID" value="RDW91650.1"/>
    <property type="molecule type" value="Genomic_DNA"/>
</dbReference>
<dbReference type="Pfam" id="PF04082">
    <property type="entry name" value="Fungal_trans"/>
    <property type="match status" value="1"/>
</dbReference>
<feature type="region of interest" description="Disordered" evidence="6">
    <location>
        <begin position="84"/>
        <end position="134"/>
    </location>
</feature>
<dbReference type="GO" id="GO:0000981">
    <property type="term" value="F:DNA-binding transcription factor activity, RNA polymerase II-specific"/>
    <property type="evidence" value="ECO:0007669"/>
    <property type="project" value="InterPro"/>
</dbReference>
<dbReference type="GO" id="GO:0008270">
    <property type="term" value="F:zinc ion binding"/>
    <property type="evidence" value="ECO:0007669"/>
    <property type="project" value="InterPro"/>
</dbReference>
<organism evidence="8 9">
    <name type="scientific">Coleophoma crateriformis</name>
    <dbReference type="NCBI Taxonomy" id="565419"/>
    <lineage>
        <taxon>Eukaryota</taxon>
        <taxon>Fungi</taxon>
        <taxon>Dikarya</taxon>
        <taxon>Ascomycota</taxon>
        <taxon>Pezizomycotina</taxon>
        <taxon>Leotiomycetes</taxon>
        <taxon>Helotiales</taxon>
        <taxon>Dermateaceae</taxon>
        <taxon>Coleophoma</taxon>
    </lineage>
</organism>
<keyword evidence="4" id="KW-0804">Transcription</keyword>
<dbReference type="PANTHER" id="PTHR47171">
    <property type="entry name" value="FARA-RELATED"/>
    <property type="match status" value="1"/>
</dbReference>
<evidence type="ECO:0000256" key="1">
    <source>
        <dbReference type="ARBA" id="ARBA00022833"/>
    </source>
</evidence>
<protein>
    <recommendedName>
        <fullName evidence="7">Xylanolytic transcriptional activator regulatory domain-containing protein</fullName>
    </recommendedName>
</protein>
<evidence type="ECO:0000256" key="6">
    <source>
        <dbReference type="SAM" id="MobiDB-lite"/>
    </source>
</evidence>
<dbReference type="GO" id="GO:0003677">
    <property type="term" value="F:DNA binding"/>
    <property type="evidence" value="ECO:0007669"/>
    <property type="project" value="UniProtKB-KW"/>
</dbReference>
<gene>
    <name evidence="8" type="ORF">BP5796_02815</name>
</gene>
<feature type="compositionally biased region" description="Polar residues" evidence="6">
    <location>
        <begin position="109"/>
        <end position="123"/>
    </location>
</feature>
<name>A0A3D8SZD9_9HELO</name>
<keyword evidence="9" id="KW-1185">Reference proteome</keyword>
<sequence length="708" mass="78823">MFKFVAAEPGRSGQFTQKRQHAQRACEPCRKRKKRCHHHANIPTVPAGSSSISCSVSPGIVEPLPPSSPSSTSVLTPHPASERVILEDRHTMQEPVSKTSHSLREARSSHSSPSKVTELNPNPHSLEATAEDQGPEALGSRFIGDLSPAGVFLAATSPNTTRGLSVNNSVGIWLAKALNNAHADSLPQGLASQSPSSLFYGSSSVVQHVLIPVLEQECLGNLPPPKARDDLIKIYFDKVHPIFPIIDREVYSALEPQDPRRILLQQGLCLAASKHSAATDSLILQESRGLLTCRKFGEFILASMRMIIELCIVSDQLILIQALALMFQFNDEPDGGDFSSQLCLRAVHYSQTIGLHLKSQQCSSRDKSAARLFCCIWAIDKMNSAFHGRPVMMHERDFSRNLVECIQQQEAPFRLLLETTLLLDKIIDRYRPTQESEEDVMKDVFPTFEELAIRCGPYISTPILATLEILYHAVAILSCRCKGWETPQSSSASLLRQTLSTLRLTAATSRESREQLSLFPFVPYAVSLGLSISYRELRRNKIPLYRARARAQFQANCDILSDLKDIFWSASTMADMGKKVLKEIDRVVSTVATSDRGSHGDGTLPRDTGASHAESMDHVSQTNFPPRNDSFFPERTEAFEEFDASHFDSMQNIDVFGLFDPGFDLQEIDACLEGNLDPYMASQNRQTDFLEHYNENLHDPTWQSGWNP</sequence>
<dbReference type="AlphaFoldDB" id="A0A3D8SZD9"/>
<dbReference type="CDD" id="cd12148">
    <property type="entry name" value="fungal_TF_MHR"/>
    <property type="match status" value="1"/>
</dbReference>
<dbReference type="SUPFAM" id="SSF57701">
    <property type="entry name" value="Zn2/Cys6 DNA-binding domain"/>
    <property type="match status" value="1"/>
</dbReference>
<dbReference type="Proteomes" id="UP000256328">
    <property type="component" value="Unassembled WGS sequence"/>
</dbReference>
<evidence type="ECO:0000256" key="4">
    <source>
        <dbReference type="ARBA" id="ARBA00023163"/>
    </source>
</evidence>
<reference evidence="8 9" key="1">
    <citation type="journal article" date="2018" name="IMA Fungus">
        <title>IMA Genome-F 9: Draft genome sequence of Annulohypoxylon stygium, Aspergillus mulundensis, Berkeleyomyces basicola (syn. Thielaviopsis basicola), Ceratocystis smalleyi, two Cercospora beticola strains, Coleophoma cylindrospora, Fusarium fracticaudum, Phialophora cf. hyalina, and Morchella septimelata.</title>
        <authorList>
            <person name="Wingfield B.D."/>
            <person name="Bills G.F."/>
            <person name="Dong Y."/>
            <person name="Huang W."/>
            <person name="Nel W.J."/>
            <person name="Swalarsk-Parry B.S."/>
            <person name="Vaghefi N."/>
            <person name="Wilken P.M."/>
            <person name="An Z."/>
            <person name="de Beer Z.W."/>
            <person name="De Vos L."/>
            <person name="Chen L."/>
            <person name="Duong T.A."/>
            <person name="Gao Y."/>
            <person name="Hammerbacher A."/>
            <person name="Kikkert J.R."/>
            <person name="Li Y."/>
            <person name="Li H."/>
            <person name="Li K."/>
            <person name="Li Q."/>
            <person name="Liu X."/>
            <person name="Ma X."/>
            <person name="Naidoo K."/>
            <person name="Pethybridge S.J."/>
            <person name="Sun J."/>
            <person name="Steenkamp E.T."/>
            <person name="van der Nest M.A."/>
            <person name="van Wyk S."/>
            <person name="Wingfield M.J."/>
            <person name="Xiong C."/>
            <person name="Yue Q."/>
            <person name="Zhang X."/>
        </authorList>
    </citation>
    <scope>NUCLEOTIDE SEQUENCE [LARGE SCALE GENOMIC DNA]</scope>
    <source>
        <strain evidence="8 9">BP5796</strain>
    </source>
</reference>
<comment type="caution">
    <text evidence="8">The sequence shown here is derived from an EMBL/GenBank/DDBJ whole genome shotgun (WGS) entry which is preliminary data.</text>
</comment>
<evidence type="ECO:0000256" key="3">
    <source>
        <dbReference type="ARBA" id="ARBA00023125"/>
    </source>
</evidence>
<feature type="domain" description="Xylanolytic transcriptional activator regulatory" evidence="7">
    <location>
        <begin position="232"/>
        <end position="407"/>
    </location>
</feature>
<dbReference type="OrthoDB" id="3990906at2759"/>
<evidence type="ECO:0000313" key="9">
    <source>
        <dbReference type="Proteomes" id="UP000256328"/>
    </source>
</evidence>